<dbReference type="SUPFAM" id="SSF46785">
    <property type="entry name" value="Winged helix' DNA-binding domain"/>
    <property type="match status" value="1"/>
</dbReference>
<evidence type="ECO:0000256" key="2">
    <source>
        <dbReference type="ARBA" id="ARBA00023015"/>
    </source>
</evidence>
<dbReference type="SUPFAM" id="SSF53850">
    <property type="entry name" value="Periplasmic binding protein-like II"/>
    <property type="match status" value="1"/>
</dbReference>
<dbReference type="GO" id="GO:0003700">
    <property type="term" value="F:DNA-binding transcription factor activity"/>
    <property type="evidence" value="ECO:0007669"/>
    <property type="project" value="InterPro"/>
</dbReference>
<evidence type="ECO:0000259" key="5">
    <source>
        <dbReference type="PROSITE" id="PS50931"/>
    </source>
</evidence>
<dbReference type="PROSITE" id="PS50931">
    <property type="entry name" value="HTH_LYSR"/>
    <property type="match status" value="1"/>
</dbReference>
<dbReference type="Proteomes" id="UP000284841">
    <property type="component" value="Unassembled WGS sequence"/>
</dbReference>
<dbReference type="Gene3D" id="3.40.190.290">
    <property type="match status" value="1"/>
</dbReference>
<comment type="similarity">
    <text evidence="1">Belongs to the LysR transcriptional regulatory family.</text>
</comment>
<dbReference type="Gene3D" id="1.10.10.10">
    <property type="entry name" value="Winged helix-like DNA-binding domain superfamily/Winged helix DNA-binding domain"/>
    <property type="match status" value="1"/>
</dbReference>
<dbReference type="STRING" id="1776384.GCA_900086585_02520"/>
<sequence>MKIEQLQQLLKIVEEGSINEAAKELYIARSSLSTSMKNLERELGAQIFSRNSKGVCLTDFGADVYSQAKDICTKIDFIQSVPYEEDRMNLSISSMYCSLANDAFVELYQRHFRDNFTGSIEECTLNEVIRQVNSGLSEIGMVTLFSDSESVALKKIADNHLEFHKLIDRKLHAIIGPKNPLYAEERSSVGLDELKDFPYIVNYASPSDYSWERTLDGRKRKRAEIHVSDLGCALRLINATEAIMIDTYDKDTYAQFYAPNGCKFIPLADSPLACKLGWVKSENKTISKAAEEFIAIINDKAGYGNF</sequence>
<protein>
    <submittedName>
        <fullName evidence="6">LysR family transcriptional regulator</fullName>
    </submittedName>
</protein>
<evidence type="ECO:0000313" key="6">
    <source>
        <dbReference type="EMBL" id="RHJ89222.1"/>
    </source>
</evidence>
<dbReference type="InterPro" id="IPR036390">
    <property type="entry name" value="WH_DNA-bd_sf"/>
</dbReference>
<dbReference type="InterPro" id="IPR036388">
    <property type="entry name" value="WH-like_DNA-bd_sf"/>
</dbReference>
<evidence type="ECO:0000313" key="7">
    <source>
        <dbReference type="Proteomes" id="UP000284841"/>
    </source>
</evidence>
<dbReference type="EMBL" id="QRMS01000001">
    <property type="protein sequence ID" value="RHJ89222.1"/>
    <property type="molecule type" value="Genomic_DNA"/>
</dbReference>
<evidence type="ECO:0000256" key="4">
    <source>
        <dbReference type="ARBA" id="ARBA00023163"/>
    </source>
</evidence>
<proteinExistence type="inferred from homology"/>
<comment type="caution">
    <text evidence="6">The sequence shown here is derived from an EMBL/GenBank/DDBJ whole genome shotgun (WGS) entry which is preliminary data.</text>
</comment>
<dbReference type="Pfam" id="PF00126">
    <property type="entry name" value="HTH_1"/>
    <property type="match status" value="1"/>
</dbReference>
<name>A0A415E622_9FIRM</name>
<keyword evidence="3" id="KW-0238">DNA-binding</keyword>
<dbReference type="CDD" id="cd05466">
    <property type="entry name" value="PBP2_LTTR_substrate"/>
    <property type="match status" value="1"/>
</dbReference>
<evidence type="ECO:0000256" key="3">
    <source>
        <dbReference type="ARBA" id="ARBA00023125"/>
    </source>
</evidence>
<dbReference type="InterPro" id="IPR000847">
    <property type="entry name" value="LysR_HTH_N"/>
</dbReference>
<keyword evidence="2" id="KW-0805">Transcription regulation</keyword>
<dbReference type="GO" id="GO:0032993">
    <property type="term" value="C:protein-DNA complex"/>
    <property type="evidence" value="ECO:0007669"/>
    <property type="project" value="TreeGrafter"/>
</dbReference>
<dbReference type="PANTHER" id="PTHR30346">
    <property type="entry name" value="TRANSCRIPTIONAL DUAL REGULATOR HCAR-RELATED"/>
    <property type="match status" value="1"/>
</dbReference>
<accession>A0A415E622</accession>
<organism evidence="6 7">
    <name type="scientific">Emergencia timonensis</name>
    <dbReference type="NCBI Taxonomy" id="1776384"/>
    <lineage>
        <taxon>Bacteria</taxon>
        <taxon>Bacillati</taxon>
        <taxon>Bacillota</taxon>
        <taxon>Clostridia</taxon>
        <taxon>Peptostreptococcales</taxon>
        <taxon>Anaerovoracaceae</taxon>
        <taxon>Emergencia</taxon>
    </lineage>
</organism>
<evidence type="ECO:0000256" key="1">
    <source>
        <dbReference type="ARBA" id="ARBA00009437"/>
    </source>
</evidence>
<dbReference type="GO" id="GO:0003677">
    <property type="term" value="F:DNA binding"/>
    <property type="evidence" value="ECO:0007669"/>
    <property type="project" value="UniProtKB-KW"/>
</dbReference>
<dbReference type="RefSeq" id="WP_118333320.1">
    <property type="nucleotide sequence ID" value="NZ_AP025567.1"/>
</dbReference>
<dbReference type="PRINTS" id="PR00039">
    <property type="entry name" value="HTHLYSR"/>
</dbReference>
<keyword evidence="7" id="KW-1185">Reference proteome</keyword>
<feature type="domain" description="HTH lysR-type" evidence="5">
    <location>
        <begin position="1"/>
        <end position="58"/>
    </location>
</feature>
<reference evidence="6 7" key="1">
    <citation type="submission" date="2018-08" db="EMBL/GenBank/DDBJ databases">
        <title>A genome reference for cultivated species of the human gut microbiota.</title>
        <authorList>
            <person name="Zou Y."/>
            <person name="Xue W."/>
            <person name="Luo G."/>
        </authorList>
    </citation>
    <scope>NUCLEOTIDE SEQUENCE [LARGE SCALE GENOMIC DNA]</scope>
    <source>
        <strain evidence="6 7">AM07-24</strain>
    </source>
</reference>
<dbReference type="PANTHER" id="PTHR30346:SF0">
    <property type="entry name" value="HCA OPERON TRANSCRIPTIONAL ACTIVATOR HCAR"/>
    <property type="match status" value="1"/>
</dbReference>
<gene>
    <name evidence="6" type="ORF">DW099_01215</name>
</gene>
<dbReference type="OrthoDB" id="9803714at2"/>
<dbReference type="AlphaFoldDB" id="A0A415E622"/>
<keyword evidence="4" id="KW-0804">Transcription</keyword>